<proteinExistence type="predicted"/>
<feature type="compositionally biased region" description="Low complexity" evidence="2">
    <location>
        <begin position="56"/>
        <end position="77"/>
    </location>
</feature>
<dbReference type="Pfam" id="PF00400">
    <property type="entry name" value="WD40"/>
    <property type="match status" value="4"/>
</dbReference>
<dbReference type="InterPro" id="IPR015943">
    <property type="entry name" value="WD40/YVTN_repeat-like_dom_sf"/>
</dbReference>
<feature type="repeat" description="WD" evidence="1">
    <location>
        <begin position="756"/>
        <end position="786"/>
    </location>
</feature>
<evidence type="ECO:0000313" key="4">
    <source>
        <dbReference type="Proteomes" id="UP000037460"/>
    </source>
</evidence>
<dbReference type="AlphaFoldDB" id="A0A0M0JMF3"/>
<organism evidence="3 4">
    <name type="scientific">Chrysochromulina tobinii</name>
    <dbReference type="NCBI Taxonomy" id="1460289"/>
    <lineage>
        <taxon>Eukaryota</taxon>
        <taxon>Haptista</taxon>
        <taxon>Haptophyta</taxon>
        <taxon>Prymnesiophyceae</taxon>
        <taxon>Prymnesiales</taxon>
        <taxon>Chrysochromulinaceae</taxon>
        <taxon>Chrysochromulina</taxon>
    </lineage>
</organism>
<feature type="repeat" description="WD" evidence="1">
    <location>
        <begin position="547"/>
        <end position="580"/>
    </location>
</feature>
<reference evidence="4" key="1">
    <citation type="journal article" date="2015" name="PLoS Genet.">
        <title>Genome Sequence and Transcriptome Analyses of Chrysochromulina tobin: Metabolic Tools for Enhanced Algal Fitness in the Prominent Order Prymnesiales (Haptophyceae).</title>
        <authorList>
            <person name="Hovde B.T."/>
            <person name="Deodato C.R."/>
            <person name="Hunsperger H.M."/>
            <person name="Ryken S.A."/>
            <person name="Yost W."/>
            <person name="Jha R.K."/>
            <person name="Patterson J."/>
            <person name="Monnat R.J. Jr."/>
            <person name="Barlow S.B."/>
            <person name="Starkenburg S.R."/>
            <person name="Cattolico R.A."/>
        </authorList>
    </citation>
    <scope>NUCLEOTIDE SEQUENCE</scope>
    <source>
        <strain evidence="4">CCMP291</strain>
    </source>
</reference>
<sequence>MADAADVDETDEAAKPPKKSSALERARAKRAASRRSADGPEDGVADAAADGEDAKNASAGASARALRRAAAAAAASSAEDDETIDETEGAEQQGQTLSGTLRQRMGLRPLAVLTGLRRAVGARGEVAGPLGAERRAERPRPSSAPAERAASGASVGKPKLANLKSGIGATLAAMRAAGVHAVGGLPAYLRRGGSSDVEDLPPFERAPLFDDKEAALATLAGQLTSITIHRTDELPHDWRIAHPMIQVSIVNGATGHLLRKSAVDRPATTRLEMSHNGGVVPYLLPMLTKPFGLRGAATRLPSWEEELLFAEDFLYLLHPRVFLLFELYDFDPESREPGAAGMRPFAWAFLKPVSGPMSQPGHANLLRPMPLRLQLHRWQKAVRPQANQHAGWAQYLAAGRQPYSSTVYVTIKPHEPPDVLPVRFPYRPTAAHHQEEGRLSFERLQQETARGYGTGASALGASVASASTVSTLSSPRPSLFANLPARASNSACLVPNEPLHTFPGGANGATAVSISPSGSLLAIALEELGHVMLAVHELGSGRRRMLMHAHHRTVHELCWSADGDSLLSVSADGTAKLWRLHLDESSEPPEAAVATLGHPSFVYCARMQPVGPLGARGTLGGSAPLLVLTGCNDCALRLWDAAKEELLAVKTEHKARINCITWASETNLIFSADAKGVVRQWELVGPQGAVELKALPPIEKKELDGVPINSLSLHPNRRRLLLQTRQNQILALDTRSQHFAARYQGSACSEYHVRASYSPDGRYVVAGSEDGRWYLWAEESGNLLLDGHVVGFSGPLLQIAWAPTHHVLAMCGYGANNPVRVYAYAADKPALDPRIDELRPPLTLGLAAEAAAAGGVAAASAIAEAPGTAPVPTDRSAHRQARQEARAASRVGLAARLAASTGQTGAGLDAAVKAMSISADSALQTKEGAASGASPTAAGAGILEKLSSRRKAAAAEARARDGSS</sequence>
<feature type="compositionally biased region" description="Polar residues" evidence="2">
    <location>
        <begin position="90"/>
        <end position="101"/>
    </location>
</feature>
<dbReference type="EMBL" id="JWZX01002672">
    <property type="protein sequence ID" value="KOO27756.1"/>
    <property type="molecule type" value="Genomic_DNA"/>
</dbReference>
<feature type="repeat" description="WD" evidence="1">
    <location>
        <begin position="650"/>
        <end position="683"/>
    </location>
</feature>
<protein>
    <submittedName>
        <fullName evidence="3">Jouberin</fullName>
    </submittedName>
</protein>
<dbReference type="InterPro" id="IPR001680">
    <property type="entry name" value="WD40_rpt"/>
</dbReference>
<keyword evidence="4" id="KW-1185">Reference proteome</keyword>
<feature type="compositionally biased region" description="Low complexity" evidence="2">
    <location>
        <begin position="141"/>
        <end position="151"/>
    </location>
</feature>
<dbReference type="GO" id="GO:0036064">
    <property type="term" value="C:ciliary basal body"/>
    <property type="evidence" value="ECO:0007669"/>
    <property type="project" value="TreeGrafter"/>
</dbReference>
<comment type="caution">
    <text evidence="3">The sequence shown here is derived from an EMBL/GenBank/DDBJ whole genome shotgun (WGS) entry which is preliminary data.</text>
</comment>
<dbReference type="PANTHER" id="PTHR44499">
    <property type="entry name" value="JOUBERIN"/>
    <property type="match status" value="1"/>
</dbReference>
<feature type="region of interest" description="Disordered" evidence="2">
    <location>
        <begin position="127"/>
        <end position="157"/>
    </location>
</feature>
<name>A0A0M0JMF3_9EUKA</name>
<keyword evidence="1" id="KW-0853">WD repeat</keyword>
<dbReference type="Proteomes" id="UP000037460">
    <property type="component" value="Unassembled WGS sequence"/>
</dbReference>
<feature type="compositionally biased region" description="Acidic residues" evidence="2">
    <location>
        <begin position="78"/>
        <end position="89"/>
    </location>
</feature>
<feature type="region of interest" description="Disordered" evidence="2">
    <location>
        <begin position="1"/>
        <end position="102"/>
    </location>
</feature>
<dbReference type="SUPFAM" id="SSF50978">
    <property type="entry name" value="WD40 repeat-like"/>
    <property type="match status" value="1"/>
</dbReference>
<evidence type="ECO:0000256" key="1">
    <source>
        <dbReference type="PROSITE-ProRule" id="PRU00221"/>
    </source>
</evidence>
<dbReference type="InterPro" id="IPR036322">
    <property type="entry name" value="WD40_repeat_dom_sf"/>
</dbReference>
<evidence type="ECO:0000256" key="2">
    <source>
        <dbReference type="SAM" id="MobiDB-lite"/>
    </source>
</evidence>
<gene>
    <name evidence="3" type="ORF">Ctob_007365</name>
</gene>
<dbReference type="PANTHER" id="PTHR44499:SF1">
    <property type="entry name" value="JOUBERIN"/>
    <property type="match status" value="1"/>
</dbReference>
<feature type="compositionally biased region" description="Acidic residues" evidence="2">
    <location>
        <begin position="1"/>
        <end position="11"/>
    </location>
</feature>
<dbReference type="PROSITE" id="PS50294">
    <property type="entry name" value="WD_REPEATS_REGION"/>
    <property type="match status" value="1"/>
</dbReference>
<dbReference type="SMART" id="SM00320">
    <property type="entry name" value="WD40"/>
    <property type="match status" value="6"/>
</dbReference>
<dbReference type="InterPro" id="IPR052803">
    <property type="entry name" value="Cilium-Associated_Jouberin"/>
</dbReference>
<dbReference type="GO" id="GO:0044458">
    <property type="term" value="P:motile cilium assembly"/>
    <property type="evidence" value="ECO:0007669"/>
    <property type="project" value="TreeGrafter"/>
</dbReference>
<dbReference type="OrthoDB" id="2096344at2759"/>
<accession>A0A0M0JMF3</accession>
<evidence type="ECO:0000313" key="3">
    <source>
        <dbReference type="EMBL" id="KOO27756.1"/>
    </source>
</evidence>
<dbReference type="Gene3D" id="2.130.10.10">
    <property type="entry name" value="YVTN repeat-like/Quinoprotein amine dehydrogenase"/>
    <property type="match status" value="1"/>
</dbReference>
<dbReference type="PROSITE" id="PS50082">
    <property type="entry name" value="WD_REPEATS_2"/>
    <property type="match status" value="3"/>
</dbReference>